<dbReference type="AlphaFoldDB" id="A0A3B3BHU7"/>
<evidence type="ECO:0000313" key="13">
    <source>
        <dbReference type="Ensembl" id="ENSOMEP00000004759.1"/>
    </source>
</evidence>
<comment type="cofactor">
    <cofactor evidence="1">
        <name>Mg(2+)</name>
        <dbReference type="ChEBI" id="CHEBI:18420"/>
    </cofactor>
</comment>
<dbReference type="Gene3D" id="1.10.510.10">
    <property type="entry name" value="Transferase(Phosphotransferase) domain 1"/>
    <property type="match status" value="1"/>
</dbReference>
<evidence type="ECO:0000256" key="10">
    <source>
        <dbReference type="PROSITE-ProRule" id="PRU10141"/>
    </source>
</evidence>
<dbReference type="GO" id="GO:0035556">
    <property type="term" value="P:intracellular signal transduction"/>
    <property type="evidence" value="ECO:0007669"/>
    <property type="project" value="UniProtKB-ARBA"/>
</dbReference>
<keyword evidence="4" id="KW-0808">Transferase</keyword>
<keyword evidence="5" id="KW-0479">Metal-binding</keyword>
<dbReference type="Proteomes" id="UP000261560">
    <property type="component" value="Unplaced"/>
</dbReference>
<dbReference type="PROSITE" id="PS00107">
    <property type="entry name" value="PROTEIN_KINASE_ATP"/>
    <property type="match status" value="1"/>
</dbReference>
<evidence type="ECO:0000313" key="14">
    <source>
        <dbReference type="Proteomes" id="UP000261560"/>
    </source>
</evidence>
<feature type="binding site" evidence="10">
    <location>
        <position position="338"/>
    </location>
    <ligand>
        <name>ATP</name>
        <dbReference type="ChEBI" id="CHEBI:30616"/>
    </ligand>
</feature>
<dbReference type="GO" id="GO:0005524">
    <property type="term" value="F:ATP binding"/>
    <property type="evidence" value="ECO:0007669"/>
    <property type="project" value="UniProtKB-UniRule"/>
</dbReference>
<keyword evidence="3" id="KW-0597">Phosphoprotein</keyword>
<protein>
    <submittedName>
        <fullName evidence="13">Mitogen-activated protein kinase kinase kinase 22</fullName>
    </submittedName>
</protein>
<dbReference type="InterPro" id="IPR000270">
    <property type="entry name" value="PB1_dom"/>
</dbReference>
<dbReference type="FunFam" id="3.10.20.90:FF:000026">
    <property type="entry name" value="Mitogen-activated protein kinase kinase kinase 3 isoform 2"/>
    <property type="match status" value="1"/>
</dbReference>
<proteinExistence type="predicted"/>
<keyword evidence="9" id="KW-0460">Magnesium</keyword>
<dbReference type="PANTHER" id="PTHR11584:SF369">
    <property type="entry name" value="MITOGEN-ACTIVATED PROTEIN KINASE KINASE KINASE 19-RELATED"/>
    <property type="match status" value="1"/>
</dbReference>
<dbReference type="PANTHER" id="PTHR11584">
    <property type="entry name" value="SERINE/THREONINE PROTEIN KINASE"/>
    <property type="match status" value="1"/>
</dbReference>
<evidence type="ECO:0000256" key="2">
    <source>
        <dbReference type="ARBA" id="ARBA00022527"/>
    </source>
</evidence>
<dbReference type="FunFam" id="1.10.510.10:FF:000071">
    <property type="entry name" value="Mitogen-activated protein kinase kinase kinase 3 isoform 2"/>
    <property type="match status" value="1"/>
</dbReference>
<dbReference type="SUPFAM" id="SSF54277">
    <property type="entry name" value="CAD &amp; PB1 domains"/>
    <property type="match status" value="1"/>
</dbReference>
<feature type="compositionally biased region" description="Basic and acidic residues" evidence="11">
    <location>
        <begin position="131"/>
        <end position="140"/>
    </location>
</feature>
<evidence type="ECO:0000256" key="6">
    <source>
        <dbReference type="ARBA" id="ARBA00022741"/>
    </source>
</evidence>
<evidence type="ECO:0000256" key="5">
    <source>
        <dbReference type="ARBA" id="ARBA00022723"/>
    </source>
</evidence>
<name>A0A3B3BHU7_ORYME</name>
<dbReference type="Pfam" id="PF00069">
    <property type="entry name" value="Pkinase"/>
    <property type="match status" value="1"/>
</dbReference>
<dbReference type="InterPro" id="IPR011009">
    <property type="entry name" value="Kinase-like_dom_sf"/>
</dbReference>
<dbReference type="SMART" id="SM00666">
    <property type="entry name" value="PB1"/>
    <property type="match status" value="1"/>
</dbReference>
<reference evidence="13" key="1">
    <citation type="submission" date="2025-08" db="UniProtKB">
        <authorList>
            <consortium name="Ensembl"/>
        </authorList>
    </citation>
    <scope>IDENTIFICATION</scope>
</reference>
<evidence type="ECO:0000259" key="12">
    <source>
        <dbReference type="PROSITE" id="PS50011"/>
    </source>
</evidence>
<keyword evidence="8 10" id="KW-0067">ATP-binding</keyword>
<feature type="compositionally biased region" description="Polar residues" evidence="11">
    <location>
        <begin position="180"/>
        <end position="195"/>
    </location>
</feature>
<organism evidence="13 14">
    <name type="scientific">Oryzias melastigma</name>
    <name type="common">Marine medaka</name>
    <dbReference type="NCBI Taxonomy" id="30732"/>
    <lineage>
        <taxon>Eukaryota</taxon>
        <taxon>Metazoa</taxon>
        <taxon>Chordata</taxon>
        <taxon>Craniata</taxon>
        <taxon>Vertebrata</taxon>
        <taxon>Euteleostomi</taxon>
        <taxon>Actinopterygii</taxon>
        <taxon>Neopterygii</taxon>
        <taxon>Teleostei</taxon>
        <taxon>Neoteleostei</taxon>
        <taxon>Acanthomorphata</taxon>
        <taxon>Ovalentaria</taxon>
        <taxon>Atherinomorphae</taxon>
        <taxon>Beloniformes</taxon>
        <taxon>Adrianichthyidae</taxon>
        <taxon>Oryziinae</taxon>
        <taxon>Oryzias</taxon>
    </lineage>
</organism>
<dbReference type="GO" id="GO:0004674">
    <property type="term" value="F:protein serine/threonine kinase activity"/>
    <property type="evidence" value="ECO:0007669"/>
    <property type="project" value="UniProtKB-KW"/>
</dbReference>
<dbReference type="GO" id="GO:0046872">
    <property type="term" value="F:metal ion binding"/>
    <property type="evidence" value="ECO:0007669"/>
    <property type="project" value="UniProtKB-KW"/>
</dbReference>
<accession>A0A3B3BHU7</accession>
<evidence type="ECO:0000256" key="8">
    <source>
        <dbReference type="ARBA" id="ARBA00022840"/>
    </source>
</evidence>
<dbReference type="Gene3D" id="3.10.20.90">
    <property type="entry name" value="Phosphatidylinositol 3-kinase Catalytic Subunit, Chain A, domain 1"/>
    <property type="match status" value="1"/>
</dbReference>
<dbReference type="Ensembl" id="ENSOMET00000008614.1">
    <property type="protein sequence ID" value="ENSOMEP00000004759.1"/>
    <property type="gene ID" value="ENSOMEG00000005798.1"/>
</dbReference>
<evidence type="ECO:0000256" key="7">
    <source>
        <dbReference type="ARBA" id="ARBA00022777"/>
    </source>
</evidence>
<evidence type="ECO:0000256" key="9">
    <source>
        <dbReference type="ARBA" id="ARBA00022842"/>
    </source>
</evidence>
<dbReference type="CDD" id="cd06653">
    <property type="entry name" value="STKc_MEKK3_like_u1"/>
    <property type="match status" value="1"/>
</dbReference>
<feature type="domain" description="Protein kinase" evidence="12">
    <location>
        <begin position="309"/>
        <end position="569"/>
    </location>
</feature>
<keyword evidence="7" id="KW-0418">Kinase</keyword>
<feature type="compositionally biased region" description="Low complexity" evidence="11">
    <location>
        <begin position="141"/>
        <end position="153"/>
    </location>
</feature>
<evidence type="ECO:0000256" key="1">
    <source>
        <dbReference type="ARBA" id="ARBA00001946"/>
    </source>
</evidence>
<evidence type="ECO:0000256" key="11">
    <source>
        <dbReference type="SAM" id="MobiDB-lite"/>
    </source>
</evidence>
<keyword evidence="6 10" id="KW-0547">Nucleotide-binding</keyword>
<dbReference type="SMART" id="SM00220">
    <property type="entry name" value="S_TKc"/>
    <property type="match status" value="1"/>
</dbReference>
<evidence type="ECO:0000256" key="3">
    <source>
        <dbReference type="ARBA" id="ARBA00022553"/>
    </source>
</evidence>
<dbReference type="GeneTree" id="ENSGT00940000164858"/>
<evidence type="ECO:0000256" key="4">
    <source>
        <dbReference type="ARBA" id="ARBA00022679"/>
    </source>
</evidence>
<dbReference type="Pfam" id="PF00564">
    <property type="entry name" value="PB1"/>
    <property type="match status" value="1"/>
</dbReference>
<dbReference type="SUPFAM" id="SSF56112">
    <property type="entry name" value="Protein kinase-like (PK-like)"/>
    <property type="match status" value="1"/>
</dbReference>
<keyword evidence="2" id="KW-0723">Serine/threonine-protein kinase</keyword>
<dbReference type="InterPro" id="IPR000719">
    <property type="entry name" value="Prot_kinase_dom"/>
</dbReference>
<dbReference type="PROSITE" id="PS50011">
    <property type="entry name" value="PROTEIN_KINASE_DOM"/>
    <property type="match status" value="1"/>
</dbReference>
<dbReference type="InterPro" id="IPR017441">
    <property type="entry name" value="Protein_kinase_ATP_BS"/>
</dbReference>
<feature type="region of interest" description="Disordered" evidence="11">
    <location>
        <begin position="130"/>
        <end position="203"/>
    </location>
</feature>
<keyword evidence="14" id="KW-1185">Reference proteome</keyword>
<sequence length="573" mass="64841">LDDEEALNSIMKDLAALGRCYTQHNSHKPKIRSLLYKQVRTDLRVKLEHEREKRIIPFQRPLKIKELLQKVTEAFGQQMDMFFLEKELVLPLKTQEDLDQAVLAGSSSVTNGLLRILLKTPQNNHYLQVNSRDKQSEMKSSRSLGDLKGSLLKSSERVRKHSTGSMHTGRTSPPPGSVPEEQQQIARQGSYTSIHSEGEFIPENPDQNVRAQVFACLLPLFLGRHGKGGTFPRQFQLPNRSKDYGDRRRTLPRSFMPQENLFQLVPSSRTRSYNGESTLQFTELRSLGRSADKGCQRGTAKSPRAPVNWRQGKLLGRGAFGEVYLCYDADTGRELAAKQVPFDPDCQETSKEVNALECEIQLLKNLRHDRIVQYYGCLRDLDQRKLTIFVEFMPGGSIKDQLKAYGALTEKVTRRYTRQILQGVSYLHSNMIVHRDIKGANILRDSSGNVKLGDFGASKRIQTICMSGTGIKSVTGTPYWMSPEVINGEGYGRKADVWSVACTVVEMLTQKPPWAEYEAMAAIFKIATQPTKPMLPEGVSDACRDFLRQVFVEEKWRPTADILLNHPFVQGSF</sequence>
<reference evidence="13" key="2">
    <citation type="submission" date="2025-09" db="UniProtKB">
        <authorList>
            <consortium name="Ensembl"/>
        </authorList>
    </citation>
    <scope>IDENTIFICATION</scope>
</reference>